<feature type="transmembrane region" description="Helical" evidence="9">
    <location>
        <begin position="111"/>
        <end position="137"/>
    </location>
</feature>
<evidence type="ECO:0000256" key="6">
    <source>
        <dbReference type="ARBA" id="ARBA00022692"/>
    </source>
</evidence>
<evidence type="ECO:0000313" key="12">
    <source>
        <dbReference type="Proteomes" id="UP000178187"/>
    </source>
</evidence>
<name>A0A1G1KQE6_9BACT</name>
<dbReference type="InterPro" id="IPR047817">
    <property type="entry name" value="ABC2_TM_bact-type"/>
</dbReference>
<dbReference type="AlphaFoldDB" id="A0A1G1KQE6"/>
<feature type="transmembrane region" description="Helical" evidence="9">
    <location>
        <begin position="31"/>
        <end position="55"/>
    </location>
</feature>
<keyword evidence="8 9" id="KW-0472">Membrane</keyword>
<dbReference type="InterPro" id="IPR013525">
    <property type="entry name" value="ABC2_TM"/>
</dbReference>
<gene>
    <name evidence="11" type="ORF">A3G33_05310</name>
</gene>
<reference evidence="11 12" key="1">
    <citation type="journal article" date="2016" name="Nat. Commun.">
        <title>Thousands of microbial genomes shed light on interconnected biogeochemical processes in an aquifer system.</title>
        <authorList>
            <person name="Anantharaman K."/>
            <person name="Brown C.T."/>
            <person name="Hug L.A."/>
            <person name="Sharon I."/>
            <person name="Castelle C.J."/>
            <person name="Probst A.J."/>
            <person name="Thomas B.C."/>
            <person name="Singh A."/>
            <person name="Wilkins M.J."/>
            <person name="Karaoz U."/>
            <person name="Brodie E.L."/>
            <person name="Williams K.H."/>
            <person name="Hubbard S.S."/>
            <person name="Banfield J.F."/>
        </authorList>
    </citation>
    <scope>NUCLEOTIDE SEQUENCE [LARGE SCALE GENOMIC DNA]</scope>
</reference>
<dbReference type="Pfam" id="PF01061">
    <property type="entry name" value="ABC2_membrane"/>
    <property type="match status" value="1"/>
</dbReference>
<evidence type="ECO:0000256" key="8">
    <source>
        <dbReference type="ARBA" id="ARBA00023136"/>
    </source>
</evidence>
<evidence type="ECO:0000259" key="10">
    <source>
        <dbReference type="PROSITE" id="PS51012"/>
    </source>
</evidence>
<dbReference type="Proteomes" id="UP000178187">
    <property type="component" value="Unassembled WGS sequence"/>
</dbReference>
<dbReference type="GO" id="GO:0140359">
    <property type="term" value="F:ABC-type transporter activity"/>
    <property type="evidence" value="ECO:0007669"/>
    <property type="project" value="InterPro"/>
</dbReference>
<keyword evidence="7 9" id="KW-1133">Transmembrane helix</keyword>
<keyword evidence="3 9" id="KW-0813">Transport</keyword>
<dbReference type="PANTHER" id="PTHR30413:SF8">
    <property type="entry name" value="TRANSPORT PERMEASE PROTEIN"/>
    <property type="match status" value="1"/>
</dbReference>
<evidence type="ECO:0000256" key="4">
    <source>
        <dbReference type="ARBA" id="ARBA00022475"/>
    </source>
</evidence>
<feature type="transmembrane region" description="Helical" evidence="9">
    <location>
        <begin position="67"/>
        <end position="90"/>
    </location>
</feature>
<keyword evidence="4 9" id="KW-1003">Cell membrane</keyword>
<dbReference type="EMBL" id="MHFR01000069">
    <property type="protein sequence ID" value="OGW95052.1"/>
    <property type="molecule type" value="Genomic_DNA"/>
</dbReference>
<dbReference type="GO" id="GO:0015920">
    <property type="term" value="P:lipopolysaccharide transport"/>
    <property type="evidence" value="ECO:0007669"/>
    <property type="project" value="TreeGrafter"/>
</dbReference>
<feature type="transmembrane region" description="Helical" evidence="9">
    <location>
        <begin position="240"/>
        <end position="257"/>
    </location>
</feature>
<evidence type="ECO:0000313" key="11">
    <source>
        <dbReference type="EMBL" id="OGW95052.1"/>
    </source>
</evidence>
<comment type="caution">
    <text evidence="11">The sequence shown here is derived from an EMBL/GenBank/DDBJ whole genome shotgun (WGS) entry which is preliminary data.</text>
</comment>
<dbReference type="PANTHER" id="PTHR30413">
    <property type="entry name" value="INNER MEMBRANE TRANSPORT PERMEASE"/>
    <property type="match status" value="1"/>
</dbReference>
<feature type="domain" description="ABC transmembrane type-2" evidence="10">
    <location>
        <begin position="36"/>
        <end position="260"/>
    </location>
</feature>
<comment type="subcellular location">
    <subcellularLocation>
        <location evidence="1">Cell inner membrane</location>
        <topology evidence="1">Multi-pass membrane protein</topology>
    </subcellularLocation>
    <subcellularLocation>
        <location evidence="9">Cell membrane</location>
        <topology evidence="9">Multi-pass membrane protein</topology>
    </subcellularLocation>
</comment>
<sequence>MIKTWLNFIKKLYTYRSSIWAMAVRDIQARYIGTVAGIFWSVINPLAFMLVYWIVFSVGLKVELAEGVPFIIVFMCGLIPWMMFSEILTTSLNSINANAHLIKKTVFPSEILPVVSLVTSWFTHGIMMVLLFILMAFNQIPFSINNFGFLYYFLALSVFALGLGWLFSSLNVFFRDIGQFLNVLINLWFWLTPIAWPLKMLPVKYQFLIKLNPMCYVIQGYKQVFISRQLPLSHPGLTDAYFWIGAGLVFLIGGYVFKRLKAEFAEVL</sequence>
<protein>
    <recommendedName>
        <fullName evidence="9">Transport permease protein</fullName>
    </recommendedName>
</protein>
<organism evidence="11 12">
    <name type="scientific">Candidatus Danuiimicrobium aquiferis</name>
    <dbReference type="NCBI Taxonomy" id="1801832"/>
    <lineage>
        <taxon>Bacteria</taxon>
        <taxon>Pseudomonadati</taxon>
        <taxon>Candidatus Omnitrophota</taxon>
        <taxon>Candidatus Danuiimicrobium</taxon>
    </lineage>
</organism>
<evidence type="ECO:0000256" key="5">
    <source>
        <dbReference type="ARBA" id="ARBA00022519"/>
    </source>
</evidence>
<dbReference type="GO" id="GO:0005886">
    <property type="term" value="C:plasma membrane"/>
    <property type="evidence" value="ECO:0007669"/>
    <property type="project" value="UniProtKB-SubCell"/>
</dbReference>
<evidence type="ECO:0000256" key="2">
    <source>
        <dbReference type="ARBA" id="ARBA00007783"/>
    </source>
</evidence>
<evidence type="ECO:0000256" key="1">
    <source>
        <dbReference type="ARBA" id="ARBA00004429"/>
    </source>
</evidence>
<feature type="transmembrane region" description="Helical" evidence="9">
    <location>
        <begin position="180"/>
        <end position="198"/>
    </location>
</feature>
<evidence type="ECO:0000256" key="3">
    <source>
        <dbReference type="ARBA" id="ARBA00022448"/>
    </source>
</evidence>
<evidence type="ECO:0000256" key="7">
    <source>
        <dbReference type="ARBA" id="ARBA00022989"/>
    </source>
</evidence>
<proteinExistence type="inferred from homology"/>
<dbReference type="PROSITE" id="PS51012">
    <property type="entry name" value="ABC_TM2"/>
    <property type="match status" value="1"/>
</dbReference>
<comment type="similarity">
    <text evidence="2 9">Belongs to the ABC-2 integral membrane protein family.</text>
</comment>
<evidence type="ECO:0000256" key="9">
    <source>
        <dbReference type="RuleBase" id="RU361157"/>
    </source>
</evidence>
<accession>A0A1G1KQE6</accession>
<feature type="transmembrane region" description="Helical" evidence="9">
    <location>
        <begin position="149"/>
        <end position="168"/>
    </location>
</feature>
<keyword evidence="6 9" id="KW-0812">Transmembrane</keyword>
<keyword evidence="5" id="KW-0997">Cell inner membrane</keyword>